<evidence type="ECO:0000313" key="1">
    <source>
        <dbReference type="EMBL" id="GFC61169.1"/>
    </source>
</evidence>
<sequence>VVIEVDLYVLPMQGPDVVLGIQWLQNLGKVTHDYAHQTMEFTLLDTTYSLKGDDSLRMKKISLYQMQAMLEHDNVYEIHYLSIETEVEEMSPETAFLRSAELEHLLLRFDSLFQVPTTLPPHRSIDHRIHLLPKTKPVNVRPYRYLHYQKGEMEKLVNEILSQCIIRFSQSPFSSPVLLVNKKDRSFCFCVDYRALNAVMVKDKFPIPKADEMFDEHRGAIIFTKLDLRAGY</sequence>
<feature type="non-terminal residue" evidence="1">
    <location>
        <position position="1"/>
    </location>
</feature>
<dbReference type="InterPro" id="IPR043128">
    <property type="entry name" value="Rev_trsase/Diguanyl_cyclase"/>
</dbReference>
<dbReference type="AlphaFoldDB" id="A0A699Q4W6"/>
<reference evidence="1" key="1">
    <citation type="journal article" date="2019" name="Sci. Rep.">
        <title>Draft genome of Tanacetum cinerariifolium, the natural source of mosquito coil.</title>
        <authorList>
            <person name="Yamashiro T."/>
            <person name="Shiraishi A."/>
            <person name="Satake H."/>
            <person name="Nakayama K."/>
        </authorList>
    </citation>
    <scope>NUCLEOTIDE SEQUENCE</scope>
</reference>
<proteinExistence type="predicted"/>
<accession>A0A699Q4W6</accession>
<organism evidence="1">
    <name type="scientific">Tanacetum cinerariifolium</name>
    <name type="common">Dalmatian daisy</name>
    <name type="synonym">Chrysanthemum cinerariifolium</name>
    <dbReference type="NCBI Taxonomy" id="118510"/>
    <lineage>
        <taxon>Eukaryota</taxon>
        <taxon>Viridiplantae</taxon>
        <taxon>Streptophyta</taxon>
        <taxon>Embryophyta</taxon>
        <taxon>Tracheophyta</taxon>
        <taxon>Spermatophyta</taxon>
        <taxon>Magnoliopsida</taxon>
        <taxon>eudicotyledons</taxon>
        <taxon>Gunneridae</taxon>
        <taxon>Pentapetalae</taxon>
        <taxon>asterids</taxon>
        <taxon>campanulids</taxon>
        <taxon>Asterales</taxon>
        <taxon>Asteraceae</taxon>
        <taxon>Asteroideae</taxon>
        <taxon>Anthemideae</taxon>
        <taxon>Anthemidinae</taxon>
        <taxon>Tanacetum</taxon>
    </lineage>
</organism>
<protein>
    <submittedName>
        <fullName evidence="1">Retrotransposon-related protein</fullName>
    </submittedName>
</protein>
<dbReference type="InterPro" id="IPR032567">
    <property type="entry name" value="RTL1-rel"/>
</dbReference>
<dbReference type="Gene3D" id="3.30.70.270">
    <property type="match status" value="1"/>
</dbReference>
<dbReference type="PANTHER" id="PTHR15503">
    <property type="entry name" value="LDOC1 RELATED"/>
    <property type="match status" value="1"/>
</dbReference>
<comment type="caution">
    <text evidence="1">The sequence shown here is derived from an EMBL/GenBank/DDBJ whole genome shotgun (WGS) entry which is preliminary data.</text>
</comment>
<dbReference type="EMBL" id="BKCJ010988509">
    <property type="protein sequence ID" value="GFC61169.1"/>
    <property type="molecule type" value="Genomic_DNA"/>
</dbReference>
<name>A0A699Q4W6_TANCI</name>
<dbReference type="InterPro" id="IPR043502">
    <property type="entry name" value="DNA/RNA_pol_sf"/>
</dbReference>
<gene>
    <name evidence="1" type="ORF">Tci_833139</name>
</gene>
<dbReference type="SUPFAM" id="SSF56672">
    <property type="entry name" value="DNA/RNA polymerases"/>
    <property type="match status" value="1"/>
</dbReference>
<feature type="non-terminal residue" evidence="1">
    <location>
        <position position="232"/>
    </location>
</feature>
<dbReference type="PANTHER" id="PTHR15503:SF22">
    <property type="entry name" value="TRANSPOSON TY3-I GAG POLYPROTEIN"/>
    <property type="match status" value="1"/>
</dbReference>
<dbReference type="Gene3D" id="3.10.10.10">
    <property type="entry name" value="HIV Type 1 Reverse Transcriptase, subunit A, domain 1"/>
    <property type="match status" value="1"/>
</dbReference>